<keyword evidence="6" id="KW-0804">Transcription</keyword>
<dbReference type="SUPFAM" id="SSF46689">
    <property type="entry name" value="Homeodomain-like"/>
    <property type="match status" value="1"/>
</dbReference>
<keyword evidence="3 10" id="KW-0808">Transferase</keyword>
<feature type="domain" description="HTH araC/xylS-type" evidence="9">
    <location>
        <begin position="25"/>
        <end position="122"/>
    </location>
</feature>
<evidence type="ECO:0000259" key="9">
    <source>
        <dbReference type="PROSITE" id="PS01124"/>
    </source>
</evidence>
<dbReference type="InterPro" id="IPR018060">
    <property type="entry name" value="HTH_AraC"/>
</dbReference>
<dbReference type="GO" id="GO:0032259">
    <property type="term" value="P:methylation"/>
    <property type="evidence" value="ECO:0007669"/>
    <property type="project" value="UniProtKB-KW"/>
</dbReference>
<evidence type="ECO:0000256" key="1">
    <source>
        <dbReference type="ARBA" id="ARBA00001286"/>
    </source>
</evidence>
<dbReference type="InterPro" id="IPR001497">
    <property type="entry name" value="MethylDNA_cys_MeTrfase_AS"/>
</dbReference>
<dbReference type="Pfam" id="PF12833">
    <property type="entry name" value="HTH_18"/>
    <property type="match status" value="1"/>
</dbReference>
<evidence type="ECO:0000256" key="5">
    <source>
        <dbReference type="ARBA" id="ARBA00023015"/>
    </source>
</evidence>
<evidence type="ECO:0000256" key="7">
    <source>
        <dbReference type="ARBA" id="ARBA00023204"/>
    </source>
</evidence>
<protein>
    <submittedName>
        <fullName evidence="10">Methylated-DNA--[protein]-cysteine S-methyltransferase</fullName>
        <ecNumber evidence="10">2.1.1.63</ecNumber>
    </submittedName>
</protein>
<evidence type="ECO:0000256" key="8">
    <source>
        <dbReference type="ARBA" id="ARBA00049348"/>
    </source>
</evidence>
<comment type="catalytic activity">
    <reaction evidence="8">
        <text>a 6-O-methyl-2'-deoxyguanosine in DNA + L-cysteinyl-[protein] = S-methyl-L-cysteinyl-[protein] + a 2'-deoxyguanosine in DNA</text>
        <dbReference type="Rhea" id="RHEA:24000"/>
        <dbReference type="Rhea" id="RHEA-COMP:10131"/>
        <dbReference type="Rhea" id="RHEA-COMP:10132"/>
        <dbReference type="Rhea" id="RHEA-COMP:11367"/>
        <dbReference type="Rhea" id="RHEA-COMP:11368"/>
        <dbReference type="ChEBI" id="CHEBI:29950"/>
        <dbReference type="ChEBI" id="CHEBI:82612"/>
        <dbReference type="ChEBI" id="CHEBI:85445"/>
        <dbReference type="ChEBI" id="CHEBI:85448"/>
        <dbReference type="EC" id="2.1.1.63"/>
    </reaction>
</comment>
<dbReference type="CDD" id="cd06445">
    <property type="entry name" value="ATase"/>
    <property type="match status" value="1"/>
</dbReference>
<dbReference type="InterPro" id="IPR036631">
    <property type="entry name" value="MGMT_N_sf"/>
</dbReference>
<comment type="catalytic activity">
    <reaction evidence="1">
        <text>a 4-O-methyl-thymidine in DNA + L-cysteinyl-[protein] = a thymidine in DNA + S-methyl-L-cysteinyl-[protein]</text>
        <dbReference type="Rhea" id="RHEA:53428"/>
        <dbReference type="Rhea" id="RHEA-COMP:10131"/>
        <dbReference type="Rhea" id="RHEA-COMP:10132"/>
        <dbReference type="Rhea" id="RHEA-COMP:13555"/>
        <dbReference type="Rhea" id="RHEA-COMP:13556"/>
        <dbReference type="ChEBI" id="CHEBI:29950"/>
        <dbReference type="ChEBI" id="CHEBI:82612"/>
        <dbReference type="ChEBI" id="CHEBI:137386"/>
        <dbReference type="ChEBI" id="CHEBI:137387"/>
        <dbReference type="EC" id="2.1.1.63"/>
    </reaction>
</comment>
<evidence type="ECO:0000256" key="2">
    <source>
        <dbReference type="ARBA" id="ARBA00022603"/>
    </source>
</evidence>
<dbReference type="SMART" id="SM00342">
    <property type="entry name" value="HTH_ARAC"/>
    <property type="match status" value="1"/>
</dbReference>
<evidence type="ECO:0000256" key="6">
    <source>
        <dbReference type="ARBA" id="ARBA00023163"/>
    </source>
</evidence>
<reference evidence="10 11" key="1">
    <citation type="submission" date="2024-03" db="EMBL/GenBank/DDBJ databases">
        <title>Community enrichment and isolation of bacterial strains for fucoidan degradation.</title>
        <authorList>
            <person name="Sichert A."/>
        </authorList>
    </citation>
    <scope>NUCLEOTIDE SEQUENCE [LARGE SCALE GENOMIC DNA]</scope>
    <source>
        <strain evidence="10 11">AS76</strain>
    </source>
</reference>
<keyword evidence="5" id="KW-0805">Transcription regulation</keyword>
<comment type="caution">
    <text evidence="10">The sequence shown here is derived from an EMBL/GenBank/DDBJ whole genome shotgun (WGS) entry which is preliminary data.</text>
</comment>
<dbReference type="InterPro" id="IPR036388">
    <property type="entry name" value="WH-like_DNA-bd_sf"/>
</dbReference>
<sequence>MEKTECNVHEPVALYEDGPSYHVIEKAIHFLSSHVQEQPSLSVLSQHLGISEGHLQRMFTQWAGVSPKRFMQYLTKERAKHALRQSKSVLDTALDVGLSGPSRLHDLLVSCEAMTPGEIKALGAGLEVFHGQGDSPFGSTYVAWTGRGICHLIFSEGQSETHEQALFQRWSGACFTRDDQQAQGIINTVFTLKKGDKPVHLLLKGTNFQLKVWEALLQVERGALVSYSQVAKLIGSPNASRAVGSAVGANSLGFLIPCHRVIRETGEMGHYRWGIDRKAAILGWEAAQSDADD</sequence>
<evidence type="ECO:0000313" key="11">
    <source>
        <dbReference type="Proteomes" id="UP001449225"/>
    </source>
</evidence>
<dbReference type="SUPFAM" id="SSF53155">
    <property type="entry name" value="Methylated DNA-protein cysteine methyltransferase domain"/>
    <property type="match status" value="1"/>
</dbReference>
<dbReference type="Pfam" id="PF01035">
    <property type="entry name" value="DNA_binding_1"/>
    <property type="match status" value="1"/>
</dbReference>
<name>A0ABU9TN96_9GAMM</name>
<keyword evidence="2 10" id="KW-0489">Methyltransferase</keyword>
<dbReference type="Proteomes" id="UP001449225">
    <property type="component" value="Unassembled WGS sequence"/>
</dbReference>
<proteinExistence type="predicted"/>
<dbReference type="InterPro" id="IPR036217">
    <property type="entry name" value="MethylDNA_cys_MeTrfase_DNAb"/>
</dbReference>
<gene>
    <name evidence="10" type="ORF">WNY58_02185</name>
</gene>
<evidence type="ECO:0000313" key="10">
    <source>
        <dbReference type="EMBL" id="MEM5535191.1"/>
    </source>
</evidence>
<dbReference type="PANTHER" id="PTHR10815:SF13">
    <property type="entry name" value="METHYLATED-DNA--PROTEIN-CYSTEINE METHYLTRANSFERASE"/>
    <property type="match status" value="1"/>
</dbReference>
<dbReference type="SUPFAM" id="SSF46767">
    <property type="entry name" value="Methylated DNA-protein cysteine methyltransferase, C-terminal domain"/>
    <property type="match status" value="1"/>
</dbReference>
<dbReference type="PROSITE" id="PS01124">
    <property type="entry name" value="HTH_ARAC_FAMILY_2"/>
    <property type="match status" value="1"/>
</dbReference>
<dbReference type="Gene3D" id="3.30.160.70">
    <property type="entry name" value="Methylated DNA-protein cysteine methyltransferase domain"/>
    <property type="match status" value="1"/>
</dbReference>
<evidence type="ECO:0000256" key="3">
    <source>
        <dbReference type="ARBA" id="ARBA00022679"/>
    </source>
</evidence>
<dbReference type="EMBL" id="JBBMRA010000001">
    <property type="protein sequence ID" value="MEM5535191.1"/>
    <property type="molecule type" value="Genomic_DNA"/>
</dbReference>
<dbReference type="InterPro" id="IPR014048">
    <property type="entry name" value="MethylDNA_cys_MeTrfase_DNA-bd"/>
</dbReference>
<organism evidence="10 11">
    <name type="scientific">Neptuniibacter pectenicola</name>
    <dbReference type="NCBI Taxonomy" id="1806669"/>
    <lineage>
        <taxon>Bacteria</taxon>
        <taxon>Pseudomonadati</taxon>
        <taxon>Pseudomonadota</taxon>
        <taxon>Gammaproteobacteria</taxon>
        <taxon>Oceanospirillales</taxon>
        <taxon>Oceanospirillaceae</taxon>
        <taxon>Neptuniibacter</taxon>
    </lineage>
</organism>
<dbReference type="GO" id="GO:0003908">
    <property type="term" value="F:methylated-DNA-[protein]-cysteine S-methyltransferase activity"/>
    <property type="evidence" value="ECO:0007669"/>
    <property type="project" value="UniProtKB-EC"/>
</dbReference>
<keyword evidence="11" id="KW-1185">Reference proteome</keyword>
<dbReference type="PANTHER" id="PTHR10815">
    <property type="entry name" value="METHYLATED-DNA--PROTEIN-CYSTEINE METHYLTRANSFERASE"/>
    <property type="match status" value="1"/>
</dbReference>
<dbReference type="EC" id="2.1.1.63" evidence="10"/>
<keyword evidence="4" id="KW-0227">DNA damage</keyword>
<dbReference type="Gene3D" id="1.10.10.10">
    <property type="entry name" value="Winged helix-like DNA-binding domain superfamily/Winged helix DNA-binding domain"/>
    <property type="match status" value="1"/>
</dbReference>
<dbReference type="InterPro" id="IPR009057">
    <property type="entry name" value="Homeodomain-like_sf"/>
</dbReference>
<dbReference type="PROSITE" id="PS00374">
    <property type="entry name" value="MGMT"/>
    <property type="match status" value="1"/>
</dbReference>
<dbReference type="RefSeq" id="WP_342853569.1">
    <property type="nucleotide sequence ID" value="NZ_JBBMRA010000001.1"/>
</dbReference>
<dbReference type="Gene3D" id="1.10.10.60">
    <property type="entry name" value="Homeodomain-like"/>
    <property type="match status" value="1"/>
</dbReference>
<keyword evidence="7" id="KW-0234">DNA repair</keyword>
<dbReference type="NCBIfam" id="TIGR00589">
    <property type="entry name" value="ogt"/>
    <property type="match status" value="1"/>
</dbReference>
<accession>A0ABU9TN96</accession>
<evidence type="ECO:0000256" key="4">
    <source>
        <dbReference type="ARBA" id="ARBA00022763"/>
    </source>
</evidence>